<evidence type="ECO:0000313" key="2">
    <source>
        <dbReference type="Proteomes" id="UP000011568"/>
    </source>
</evidence>
<comment type="caution">
    <text evidence="1">The sequence shown here is derived from an EMBL/GenBank/DDBJ whole genome shotgun (WGS) entry which is preliminary data.</text>
</comment>
<proteinExistence type="predicted"/>
<accession>M0MGE8</accession>
<dbReference type="EMBL" id="AOMC01000109">
    <property type="protein sequence ID" value="EMA44413.1"/>
    <property type="molecule type" value="Genomic_DNA"/>
</dbReference>
<name>M0MGE8_HALMO</name>
<dbReference type="InterPro" id="IPR017850">
    <property type="entry name" value="Alkaline_phosphatase_core_sf"/>
</dbReference>
<dbReference type="SUPFAM" id="SSF53649">
    <property type="entry name" value="Alkaline phosphatase-like"/>
    <property type="match status" value="1"/>
</dbReference>
<sequence>MHEFVCMNGTTVVLGWDGLDRTLVEEYDLAEAFGPHYSALETFENPVLGKPHTYELWPSIITGRRPDEHGVHAATDDDPSHPALETARRRVRDLAPRRLGAAFDRRFGSRGAELGLLSAEHYRKRGIPTVFDGRAARPIAIPNYRVPRDYDLDIVFDRGEQFGRFLAAGERGTESPALAASVPRLEERLAGEAARKLGIVRAALQREYDLLFVWLGFVDTVGHLAPIAGAVDPGWQERTYRLAADWTRELRAVLGGDDRLLCVSDHGIREGHHTPDAFVGSTEEEIPETTESVLDVRAAIDQVTPTGGDVAEPELKAAHRTDERVHVRTAADVEEQLDGLGYL</sequence>
<dbReference type="InterPro" id="IPR002591">
    <property type="entry name" value="Phosphodiest/P_Trfase"/>
</dbReference>
<keyword evidence="2" id="KW-1185">Reference proteome</keyword>
<dbReference type="AlphaFoldDB" id="M0MGE8"/>
<evidence type="ECO:0000313" key="1">
    <source>
        <dbReference type="EMBL" id="EMA44413.1"/>
    </source>
</evidence>
<organism evidence="1 2">
    <name type="scientific">Halococcus morrhuae DSM 1307</name>
    <dbReference type="NCBI Taxonomy" id="931277"/>
    <lineage>
        <taxon>Archaea</taxon>
        <taxon>Methanobacteriati</taxon>
        <taxon>Methanobacteriota</taxon>
        <taxon>Stenosarchaea group</taxon>
        <taxon>Halobacteria</taxon>
        <taxon>Halobacteriales</taxon>
        <taxon>Halococcaceae</taxon>
        <taxon>Halococcus</taxon>
    </lineage>
</organism>
<protein>
    <recommendedName>
        <fullName evidence="3">Type I phosphodiesterase/nucleotide pyrophosphatase</fullName>
    </recommendedName>
</protein>
<gene>
    <name evidence="1" type="ORF">C448_09069</name>
</gene>
<dbReference type="Pfam" id="PF01663">
    <property type="entry name" value="Phosphodiest"/>
    <property type="match status" value="1"/>
</dbReference>
<dbReference type="Gene3D" id="3.40.720.10">
    <property type="entry name" value="Alkaline Phosphatase, subunit A"/>
    <property type="match status" value="1"/>
</dbReference>
<evidence type="ECO:0008006" key="3">
    <source>
        <dbReference type="Google" id="ProtNLM"/>
    </source>
</evidence>
<dbReference type="PATRIC" id="fig|931277.6.peg.1782"/>
<dbReference type="eggNOG" id="arCOG01380">
    <property type="taxonomic scope" value="Archaea"/>
</dbReference>
<dbReference type="Proteomes" id="UP000011568">
    <property type="component" value="Unassembled WGS sequence"/>
</dbReference>
<reference evidence="1 2" key="1">
    <citation type="journal article" date="2014" name="PLoS Genet.">
        <title>Phylogenetically driven sequencing of extremely halophilic archaea reveals strategies for static and dynamic osmo-response.</title>
        <authorList>
            <person name="Becker E.A."/>
            <person name="Seitzer P.M."/>
            <person name="Tritt A."/>
            <person name="Larsen D."/>
            <person name="Krusor M."/>
            <person name="Yao A.I."/>
            <person name="Wu D."/>
            <person name="Madern D."/>
            <person name="Eisen J.A."/>
            <person name="Darling A.E."/>
            <person name="Facciotti M.T."/>
        </authorList>
    </citation>
    <scope>NUCLEOTIDE SEQUENCE [LARGE SCALE GENOMIC DNA]</scope>
    <source>
        <strain evidence="1 2">DSM 1307</strain>
    </source>
</reference>